<dbReference type="PANTHER" id="PTHR21708:SF26">
    <property type="entry name" value="2-DEHYDROPANTOATE 2-REDUCTASE"/>
    <property type="match status" value="1"/>
</dbReference>
<dbReference type="GO" id="GO:0005737">
    <property type="term" value="C:cytoplasm"/>
    <property type="evidence" value="ECO:0007669"/>
    <property type="project" value="TreeGrafter"/>
</dbReference>
<keyword evidence="5" id="KW-1185">Reference proteome</keyword>
<evidence type="ECO:0000313" key="5">
    <source>
        <dbReference type="Proteomes" id="UP000317940"/>
    </source>
</evidence>
<organism evidence="4 5">
    <name type="scientific">Kitasatospora viridis</name>
    <dbReference type="NCBI Taxonomy" id="281105"/>
    <lineage>
        <taxon>Bacteria</taxon>
        <taxon>Bacillati</taxon>
        <taxon>Actinomycetota</taxon>
        <taxon>Actinomycetes</taxon>
        <taxon>Kitasatosporales</taxon>
        <taxon>Streptomycetaceae</taxon>
        <taxon>Kitasatospora</taxon>
    </lineage>
</organism>
<dbReference type="OrthoDB" id="9796561at2"/>
<dbReference type="SUPFAM" id="SSF51735">
    <property type="entry name" value="NAD(P)-binding Rossmann-fold domains"/>
    <property type="match status" value="1"/>
</dbReference>
<dbReference type="InterPro" id="IPR013328">
    <property type="entry name" value="6PGD_dom2"/>
</dbReference>
<dbReference type="InterPro" id="IPR008927">
    <property type="entry name" value="6-PGluconate_DH-like_C_sf"/>
</dbReference>
<dbReference type="RefSeq" id="WP_145910030.1">
    <property type="nucleotide sequence ID" value="NZ_BAAAMZ010000017.1"/>
</dbReference>
<proteinExistence type="predicted"/>
<comment type="caution">
    <text evidence="4">The sequence shown here is derived from an EMBL/GenBank/DDBJ whole genome shotgun (WGS) entry which is preliminary data.</text>
</comment>
<dbReference type="Pfam" id="PF08546">
    <property type="entry name" value="ApbA_C"/>
    <property type="match status" value="1"/>
</dbReference>
<feature type="region of interest" description="Disordered" evidence="1">
    <location>
        <begin position="259"/>
        <end position="279"/>
    </location>
</feature>
<dbReference type="PANTHER" id="PTHR21708">
    <property type="entry name" value="PROBABLE 2-DEHYDROPANTOATE 2-REDUCTASE"/>
    <property type="match status" value="1"/>
</dbReference>
<dbReference type="Proteomes" id="UP000317940">
    <property type="component" value="Unassembled WGS sequence"/>
</dbReference>
<gene>
    <name evidence="4" type="ORF">FHX73_14233</name>
</gene>
<dbReference type="InterPro" id="IPR036291">
    <property type="entry name" value="NAD(P)-bd_dom_sf"/>
</dbReference>
<name>A0A561T6K2_9ACTN</name>
<dbReference type="Gene3D" id="3.40.50.720">
    <property type="entry name" value="NAD(P)-binding Rossmann-like Domain"/>
    <property type="match status" value="1"/>
</dbReference>
<feature type="domain" description="Ketopantoate reductase N-terminal" evidence="2">
    <location>
        <begin position="10"/>
        <end position="153"/>
    </location>
</feature>
<feature type="domain" description="Ketopantoate reductase C-terminal" evidence="3">
    <location>
        <begin position="219"/>
        <end position="314"/>
    </location>
</feature>
<sequence length="338" mass="34735">MAERNEPRYVIIGAGAIGGTIGGRLHESGHRVVLVARGEHLNALRAGGLRLSTADRGARTLPVPVVAGPAELELTGDDVLVLAVKSQHTEAALADWADRPVAGGGTAGERLPLVCAQNGVENERAALRRFRRVIGMCVLLPSGHLAPGEVSALCHPYTGVLTVGRYPSGDDPAAARLAADLEGSGFLAPVSETVMLWKYGKLMANLENAVEALCADPDGTDGKRVQAAVRAEAEAALDAAGIARATAAEMAELRAGRLNRPAPAPGEAQGGSTWQSLARGAGSVEADHLNGEIVLLGRLHGVPTPVNEALQVLANRAVRERLAPGGLSGAQLLAAVGL</sequence>
<dbReference type="Gene3D" id="1.10.1040.10">
    <property type="entry name" value="N-(1-d-carboxylethyl)-l-norvaline Dehydrogenase, domain 2"/>
    <property type="match status" value="1"/>
</dbReference>
<dbReference type="InterPro" id="IPR013332">
    <property type="entry name" value="KPR_N"/>
</dbReference>
<evidence type="ECO:0000259" key="3">
    <source>
        <dbReference type="Pfam" id="PF08546"/>
    </source>
</evidence>
<dbReference type="EMBL" id="VIWT01000004">
    <property type="protein sequence ID" value="TWF82751.1"/>
    <property type="molecule type" value="Genomic_DNA"/>
</dbReference>
<dbReference type="InterPro" id="IPR013752">
    <property type="entry name" value="KPA_reductase"/>
</dbReference>
<dbReference type="InterPro" id="IPR051402">
    <property type="entry name" value="KPR-Related"/>
</dbReference>
<protein>
    <submittedName>
        <fullName evidence="4">2-dehydropantoate 2-reductase</fullName>
    </submittedName>
</protein>
<accession>A0A561T6K2</accession>
<evidence type="ECO:0000313" key="4">
    <source>
        <dbReference type="EMBL" id="TWF82751.1"/>
    </source>
</evidence>
<dbReference type="Pfam" id="PF02558">
    <property type="entry name" value="ApbA"/>
    <property type="match status" value="1"/>
</dbReference>
<dbReference type="AlphaFoldDB" id="A0A561T6K2"/>
<reference evidence="4 5" key="1">
    <citation type="submission" date="2019-06" db="EMBL/GenBank/DDBJ databases">
        <title>Sequencing the genomes of 1000 actinobacteria strains.</title>
        <authorList>
            <person name="Klenk H.-P."/>
        </authorList>
    </citation>
    <scope>NUCLEOTIDE SEQUENCE [LARGE SCALE GENOMIC DNA]</scope>
    <source>
        <strain evidence="4 5">DSM 44826</strain>
    </source>
</reference>
<evidence type="ECO:0000259" key="2">
    <source>
        <dbReference type="Pfam" id="PF02558"/>
    </source>
</evidence>
<evidence type="ECO:0000256" key="1">
    <source>
        <dbReference type="SAM" id="MobiDB-lite"/>
    </source>
</evidence>
<dbReference type="SUPFAM" id="SSF48179">
    <property type="entry name" value="6-phosphogluconate dehydrogenase C-terminal domain-like"/>
    <property type="match status" value="1"/>
</dbReference>